<evidence type="ECO:0000313" key="1">
    <source>
        <dbReference type="EMBL" id="OYR30995.1"/>
    </source>
</evidence>
<sequence length="44" mass="4888">MVAANRYHGVYGSIEIRVFLFQSCDGQSDFGLFLIGHAVPRSVE</sequence>
<gene>
    <name evidence="1" type="ORF">CES86_1442</name>
</gene>
<protein>
    <submittedName>
        <fullName evidence="1">Uncharacterized protein</fullName>
    </submittedName>
</protein>
<dbReference type="AlphaFoldDB" id="A0A256GUW4"/>
<dbReference type="Proteomes" id="UP000216363">
    <property type="component" value="Unassembled WGS sequence"/>
</dbReference>
<proteinExistence type="predicted"/>
<evidence type="ECO:0000313" key="2">
    <source>
        <dbReference type="Proteomes" id="UP000216363"/>
    </source>
</evidence>
<organism evidence="1 2">
    <name type="scientific">Brucella lupini</name>
    <dbReference type="NCBI Taxonomy" id="255457"/>
    <lineage>
        <taxon>Bacteria</taxon>
        <taxon>Pseudomonadati</taxon>
        <taxon>Pseudomonadota</taxon>
        <taxon>Alphaproteobacteria</taxon>
        <taxon>Hyphomicrobiales</taxon>
        <taxon>Brucellaceae</taxon>
        <taxon>Brucella/Ochrobactrum group</taxon>
        <taxon>Brucella</taxon>
    </lineage>
</organism>
<comment type="caution">
    <text evidence="1">The sequence shown here is derived from an EMBL/GenBank/DDBJ whole genome shotgun (WGS) entry which is preliminary data.</text>
</comment>
<accession>A0A256GUW4</accession>
<reference evidence="1 2" key="1">
    <citation type="submission" date="2017-07" db="EMBL/GenBank/DDBJ databases">
        <title>Draft genome of Ochrobactrum lupini type strain LUP21.</title>
        <authorList>
            <person name="Krzyzanowska D.M."/>
            <person name="Jafra S."/>
        </authorList>
    </citation>
    <scope>NUCLEOTIDE SEQUENCE [LARGE SCALE GENOMIC DNA]</scope>
    <source>
        <strain evidence="1 2">LUP21</strain>
    </source>
</reference>
<dbReference type="EMBL" id="NNRN01000042">
    <property type="protein sequence ID" value="OYR30995.1"/>
    <property type="molecule type" value="Genomic_DNA"/>
</dbReference>
<name>A0A256GUW4_9HYPH</name>